<evidence type="ECO:0000256" key="9">
    <source>
        <dbReference type="ARBA" id="ARBA00023136"/>
    </source>
</evidence>
<feature type="transmembrane region" description="Helical" evidence="10">
    <location>
        <begin position="6"/>
        <end position="22"/>
    </location>
</feature>
<dbReference type="GO" id="GO:0015031">
    <property type="term" value="P:protein transport"/>
    <property type="evidence" value="ECO:0007669"/>
    <property type="project" value="UniProtKB-KW"/>
</dbReference>
<keyword evidence="3" id="KW-0813">Transport</keyword>
<keyword evidence="6 10" id="KW-0812">Transmembrane</keyword>
<dbReference type="InterPro" id="IPR006260">
    <property type="entry name" value="TonB/TolA_C"/>
</dbReference>
<evidence type="ECO:0000256" key="5">
    <source>
        <dbReference type="ARBA" id="ARBA00022519"/>
    </source>
</evidence>
<evidence type="ECO:0000256" key="4">
    <source>
        <dbReference type="ARBA" id="ARBA00022475"/>
    </source>
</evidence>
<dbReference type="PANTHER" id="PTHR33446:SF2">
    <property type="entry name" value="PROTEIN TONB"/>
    <property type="match status" value="1"/>
</dbReference>
<dbReference type="AlphaFoldDB" id="A0A6C0GD26"/>
<dbReference type="GO" id="GO:0031992">
    <property type="term" value="F:energy transducer activity"/>
    <property type="evidence" value="ECO:0007669"/>
    <property type="project" value="InterPro"/>
</dbReference>
<evidence type="ECO:0000256" key="1">
    <source>
        <dbReference type="ARBA" id="ARBA00004383"/>
    </source>
</evidence>
<dbReference type="PRINTS" id="PR01374">
    <property type="entry name" value="TONBPROTEIN"/>
</dbReference>
<dbReference type="Proteomes" id="UP000480178">
    <property type="component" value="Chromosome"/>
</dbReference>
<evidence type="ECO:0000256" key="10">
    <source>
        <dbReference type="SAM" id="Phobius"/>
    </source>
</evidence>
<dbReference type="Gene3D" id="3.30.1150.10">
    <property type="match status" value="1"/>
</dbReference>
<keyword evidence="9 10" id="KW-0472">Membrane</keyword>
<dbReference type="GO" id="GO:0098797">
    <property type="term" value="C:plasma membrane protein complex"/>
    <property type="evidence" value="ECO:0007669"/>
    <property type="project" value="TreeGrafter"/>
</dbReference>
<dbReference type="Pfam" id="PF03544">
    <property type="entry name" value="TonB_C"/>
    <property type="match status" value="1"/>
</dbReference>
<comment type="subcellular location">
    <subcellularLocation>
        <location evidence="1">Cell inner membrane</location>
        <topology evidence="1">Single-pass membrane protein</topology>
        <orientation evidence="1">Periplasmic side</orientation>
    </subcellularLocation>
</comment>
<dbReference type="InterPro" id="IPR051045">
    <property type="entry name" value="TonB-dependent_transducer"/>
</dbReference>
<dbReference type="GO" id="GO:0055085">
    <property type="term" value="P:transmembrane transport"/>
    <property type="evidence" value="ECO:0007669"/>
    <property type="project" value="InterPro"/>
</dbReference>
<feature type="transmembrane region" description="Helical" evidence="10">
    <location>
        <begin position="34"/>
        <end position="51"/>
    </location>
</feature>
<evidence type="ECO:0000256" key="2">
    <source>
        <dbReference type="ARBA" id="ARBA00006555"/>
    </source>
</evidence>
<dbReference type="SUPFAM" id="SSF49464">
    <property type="entry name" value="Carboxypeptidase regulatory domain-like"/>
    <property type="match status" value="1"/>
</dbReference>
<dbReference type="NCBIfam" id="TIGR01352">
    <property type="entry name" value="tonB_Cterm"/>
    <property type="match status" value="1"/>
</dbReference>
<organism evidence="12 13">
    <name type="scientific">Rhodocytophaga rosea</name>
    <dbReference type="NCBI Taxonomy" id="2704465"/>
    <lineage>
        <taxon>Bacteria</taxon>
        <taxon>Pseudomonadati</taxon>
        <taxon>Bacteroidota</taxon>
        <taxon>Cytophagia</taxon>
        <taxon>Cytophagales</taxon>
        <taxon>Rhodocytophagaceae</taxon>
        <taxon>Rhodocytophaga</taxon>
    </lineage>
</organism>
<dbReference type="GO" id="GO:0030288">
    <property type="term" value="C:outer membrane-bounded periplasmic space"/>
    <property type="evidence" value="ECO:0007669"/>
    <property type="project" value="InterPro"/>
</dbReference>
<evidence type="ECO:0000259" key="11">
    <source>
        <dbReference type="PROSITE" id="PS52015"/>
    </source>
</evidence>
<keyword evidence="5" id="KW-0997">Cell inner membrane</keyword>
<protein>
    <submittedName>
        <fullName evidence="12">TonB family protein</fullName>
    </submittedName>
</protein>
<dbReference type="InterPro" id="IPR037682">
    <property type="entry name" value="TonB_C"/>
</dbReference>
<dbReference type="EMBL" id="CP048222">
    <property type="protein sequence ID" value="QHT65899.1"/>
    <property type="molecule type" value="Genomic_DNA"/>
</dbReference>
<dbReference type="KEGG" id="rhoz:GXP67_04060"/>
<evidence type="ECO:0000313" key="13">
    <source>
        <dbReference type="Proteomes" id="UP000480178"/>
    </source>
</evidence>
<keyword evidence="8 10" id="KW-1133">Transmembrane helix</keyword>
<evidence type="ECO:0000256" key="7">
    <source>
        <dbReference type="ARBA" id="ARBA00022927"/>
    </source>
</evidence>
<dbReference type="Pfam" id="PF13715">
    <property type="entry name" value="CarbopepD_reg_2"/>
    <property type="match status" value="1"/>
</dbReference>
<evidence type="ECO:0000313" key="12">
    <source>
        <dbReference type="EMBL" id="QHT65899.1"/>
    </source>
</evidence>
<evidence type="ECO:0000256" key="8">
    <source>
        <dbReference type="ARBA" id="ARBA00022989"/>
    </source>
</evidence>
<dbReference type="RefSeq" id="WP_162441972.1">
    <property type="nucleotide sequence ID" value="NZ_CP048222.1"/>
</dbReference>
<feature type="transmembrane region" description="Helical" evidence="10">
    <location>
        <begin position="92"/>
        <end position="115"/>
    </location>
</feature>
<feature type="domain" description="TonB C-terminal" evidence="11">
    <location>
        <begin position="320"/>
        <end position="416"/>
    </location>
</feature>
<keyword evidence="7" id="KW-0653">Protein transport</keyword>
<evidence type="ECO:0000256" key="6">
    <source>
        <dbReference type="ARBA" id="ARBA00022692"/>
    </source>
</evidence>
<keyword evidence="4" id="KW-1003">Cell membrane</keyword>
<feature type="transmembrane region" description="Helical" evidence="10">
    <location>
        <begin position="264"/>
        <end position="281"/>
    </location>
</feature>
<comment type="similarity">
    <text evidence="2">Belongs to the TonB family.</text>
</comment>
<name>A0A6C0GD26_9BACT</name>
<gene>
    <name evidence="12" type="ORF">GXP67_04060</name>
</gene>
<dbReference type="PROSITE" id="PS52015">
    <property type="entry name" value="TONB_CTD"/>
    <property type="match status" value="1"/>
</dbReference>
<dbReference type="InterPro" id="IPR008969">
    <property type="entry name" value="CarboxyPept-like_regulatory"/>
</dbReference>
<keyword evidence="13" id="KW-1185">Reference proteome</keyword>
<evidence type="ECO:0000256" key="3">
    <source>
        <dbReference type="ARBA" id="ARBA00022448"/>
    </source>
</evidence>
<dbReference type="GO" id="GO:0015891">
    <property type="term" value="P:siderophore transport"/>
    <property type="evidence" value="ECO:0007669"/>
    <property type="project" value="InterPro"/>
</dbReference>
<sequence>MSNYLIELTLIHIALMLGYWFLLRKERQYAKMRFYLIGSTFLAITVPWLKLPKLLFNSQEPIAAMPVDAIQLDILTITSEAAPSIWNLDLLIWLYIAISIFFLLKFFNSILYLIFLERKSSYERHNDLFIRRTGDIKGSFTFFNWIFLSKEIDKKGQEYEVILKHEKAHASLGHTYDLLFLELFKVCFWWLPTAWLINKEIRKIHEYQADDYALKSYSIDQYSSILISSTLKSNGLSLASSFGDGLILKRLLAMKKQAKNVSPWKLGTLGSLCIILFVVFACSEEPDLKTKETGSPSNTSTSKMEGEVFTVVEQLPEFEGGMDAFYKYVMNEMRYPLQARQQGIEGQVSVEFVVEKDGSLSNIKAIKGIGADCDNEAVRVVQKASSFKPGTQRGIPVRVRMVMPIIFKLNKGKVNEDNSTQGIIVVEKAESKNGKFKVNASYANGEWSGTVYDEEGEGLPGVNIVVAGTTTGTVSDVNGTFKVKASQSNDLYLSFVGYESVKVEGK</sequence>
<dbReference type="SUPFAM" id="SSF74653">
    <property type="entry name" value="TolA/TonB C-terminal domain"/>
    <property type="match status" value="1"/>
</dbReference>
<reference evidence="12 13" key="1">
    <citation type="submission" date="2020-01" db="EMBL/GenBank/DDBJ databases">
        <authorList>
            <person name="Kim M.K."/>
        </authorList>
    </citation>
    <scope>NUCLEOTIDE SEQUENCE [LARGE SCALE GENOMIC DNA]</scope>
    <source>
        <strain evidence="12 13">172606-1</strain>
    </source>
</reference>
<accession>A0A6C0GD26</accession>
<dbReference type="InterPro" id="IPR003538">
    <property type="entry name" value="TonB"/>
</dbReference>
<proteinExistence type="inferred from homology"/>
<dbReference type="PANTHER" id="PTHR33446">
    <property type="entry name" value="PROTEIN TONB-RELATED"/>
    <property type="match status" value="1"/>
</dbReference>